<protein>
    <recommendedName>
        <fullName evidence="3">Co/Zn/Cd efflux system component</fullName>
    </recommendedName>
</protein>
<dbReference type="EMBL" id="CP011112">
    <property type="protein sequence ID" value="AKU19149.1"/>
    <property type="molecule type" value="Genomic_DNA"/>
</dbReference>
<evidence type="ECO:0000313" key="2">
    <source>
        <dbReference type="Proteomes" id="UP000066480"/>
    </source>
</evidence>
<sequence length="271" mass="29686">MIPIVAVAGVGYGGYVAYQHLENFFGGQTCRMVDGDREAKKDPEQAANASTITTVAVTLDKLPVQAAHIAVTTSIQESKLRNLTYGDRDSLGLFQQRPSQGWGTEEQIKDPVYSSRQFYEHLVKIDGWRDRPLTEVAQEVQRSGHPDAYADHESEGRIITQVLSGQVPGGVGCRLDKATSSTEPATMVDKLRAQTGARAKVADRALTTTVSSETNAWAVGSWAVTHAEADGVTRVTVGDQEWRRERGRPGWRWHEAKDPASNAKTVRIELA</sequence>
<reference evidence="1 2" key="1">
    <citation type="submission" date="2015-03" db="EMBL/GenBank/DDBJ databases">
        <title>Luteipulveratus halotolerans sp. nov., a novel actinobacterium (Dermacoccaceae) from Sarawak, Malaysia.</title>
        <authorList>
            <person name="Juboi H."/>
            <person name="Basik A."/>
            <person name="Shamsul S.S."/>
            <person name="Arnold P."/>
            <person name="Schmitt E.K."/>
            <person name="Sanglier J.-J."/>
            <person name="Yeo T."/>
        </authorList>
    </citation>
    <scope>NUCLEOTIDE SEQUENCE [LARGE SCALE GENOMIC DNA]</scope>
    <source>
        <strain evidence="1 2">MN07-A0370</strain>
    </source>
</reference>
<dbReference type="AlphaFoldDB" id="A0A0K1JR00"/>
<keyword evidence="2" id="KW-1185">Reference proteome</keyword>
<organism evidence="1 2">
    <name type="scientific">Luteipulveratus mongoliensis</name>
    <dbReference type="NCBI Taxonomy" id="571913"/>
    <lineage>
        <taxon>Bacteria</taxon>
        <taxon>Bacillati</taxon>
        <taxon>Actinomycetota</taxon>
        <taxon>Actinomycetes</taxon>
        <taxon>Micrococcales</taxon>
        <taxon>Dermacoccaceae</taxon>
        <taxon>Luteipulveratus</taxon>
    </lineage>
</organism>
<name>A0A0K1JR00_9MICO</name>
<proteinExistence type="predicted"/>
<evidence type="ECO:0000313" key="1">
    <source>
        <dbReference type="EMBL" id="AKU19149.1"/>
    </source>
</evidence>
<dbReference type="STRING" id="571913.VV02_20400"/>
<evidence type="ECO:0008006" key="3">
    <source>
        <dbReference type="Google" id="ProtNLM"/>
    </source>
</evidence>
<accession>A0A0K1JR00</accession>
<dbReference type="Proteomes" id="UP000066480">
    <property type="component" value="Chromosome"/>
</dbReference>
<dbReference type="KEGG" id="lmoi:VV02_20400"/>
<gene>
    <name evidence="1" type="ORF">VV02_20400</name>
</gene>